<name>A0A9N9WHE4_9NEOP</name>
<organism evidence="2 3">
    <name type="scientific">Diatraea saccharalis</name>
    <name type="common">sugarcane borer</name>
    <dbReference type="NCBI Taxonomy" id="40085"/>
    <lineage>
        <taxon>Eukaryota</taxon>
        <taxon>Metazoa</taxon>
        <taxon>Ecdysozoa</taxon>
        <taxon>Arthropoda</taxon>
        <taxon>Hexapoda</taxon>
        <taxon>Insecta</taxon>
        <taxon>Pterygota</taxon>
        <taxon>Neoptera</taxon>
        <taxon>Endopterygota</taxon>
        <taxon>Lepidoptera</taxon>
        <taxon>Glossata</taxon>
        <taxon>Ditrysia</taxon>
        <taxon>Pyraloidea</taxon>
        <taxon>Crambidae</taxon>
        <taxon>Crambinae</taxon>
        <taxon>Diatraea</taxon>
    </lineage>
</organism>
<feature type="region of interest" description="Disordered" evidence="1">
    <location>
        <begin position="190"/>
        <end position="268"/>
    </location>
</feature>
<feature type="region of interest" description="Disordered" evidence="1">
    <location>
        <begin position="69"/>
        <end position="136"/>
    </location>
</feature>
<gene>
    <name evidence="2" type="ORF">DIATSA_LOCUS10554</name>
</gene>
<feature type="compositionally biased region" description="Low complexity" evidence="1">
    <location>
        <begin position="69"/>
        <end position="78"/>
    </location>
</feature>
<feature type="compositionally biased region" description="Polar residues" evidence="1">
    <location>
        <begin position="211"/>
        <end position="233"/>
    </location>
</feature>
<proteinExistence type="predicted"/>
<reference evidence="2" key="2">
    <citation type="submission" date="2022-10" db="EMBL/GenBank/DDBJ databases">
        <authorList>
            <consortium name="ENA_rothamsted_submissions"/>
            <consortium name="culmorum"/>
            <person name="King R."/>
        </authorList>
    </citation>
    <scope>NUCLEOTIDE SEQUENCE</scope>
</reference>
<feature type="compositionally biased region" description="Polar residues" evidence="1">
    <location>
        <begin position="255"/>
        <end position="268"/>
    </location>
</feature>
<evidence type="ECO:0000313" key="3">
    <source>
        <dbReference type="Proteomes" id="UP001153714"/>
    </source>
</evidence>
<dbReference type="EMBL" id="OU893336">
    <property type="protein sequence ID" value="CAG9793087.1"/>
    <property type="molecule type" value="Genomic_DNA"/>
</dbReference>
<protein>
    <submittedName>
        <fullName evidence="2">Uncharacterized protein</fullName>
    </submittedName>
</protein>
<reference evidence="2" key="1">
    <citation type="submission" date="2021-12" db="EMBL/GenBank/DDBJ databases">
        <authorList>
            <person name="King R."/>
        </authorList>
    </citation>
    <scope>NUCLEOTIDE SEQUENCE</scope>
</reference>
<keyword evidence="3" id="KW-1185">Reference proteome</keyword>
<evidence type="ECO:0000256" key="1">
    <source>
        <dbReference type="SAM" id="MobiDB-lite"/>
    </source>
</evidence>
<evidence type="ECO:0000313" key="2">
    <source>
        <dbReference type="EMBL" id="CAG9793087.1"/>
    </source>
</evidence>
<accession>A0A9N9WHE4</accession>
<feature type="compositionally biased region" description="Basic and acidic residues" evidence="1">
    <location>
        <begin position="196"/>
        <end position="207"/>
    </location>
</feature>
<dbReference type="OrthoDB" id="10022108at2759"/>
<sequence>MVVEECDFIENSDTEKSYAIPQCVEKLNQVHVTEALSKQNFVSAPVARSKRIVNKSYVDFLSDNEDFEWSSSSWVGSSNDECSEKESSRKKQKTNSLDDGKVDDDFSSGLTTDPEDLEIQPPRRKSTLVGGTSRRSGVEMDMATKTANEELQKGKTALKNAGSMKRECKLIALESLQSLYEIVLSLSDSRSRHKHNLEAEKARHARELGNGTDSIQEEPTNTSEDVPIASQTPKEPELPKNRHTIRRRDNPPELQVSSRQMTETFNDL</sequence>
<dbReference type="AlphaFoldDB" id="A0A9N9WHE4"/>
<dbReference type="Proteomes" id="UP001153714">
    <property type="component" value="Chromosome 5"/>
</dbReference>